<dbReference type="Pfam" id="PF13584">
    <property type="entry name" value="BatD"/>
    <property type="match status" value="2"/>
</dbReference>
<proteinExistence type="predicted"/>
<accession>A0A2U2BCF5</accession>
<dbReference type="AlphaFoldDB" id="A0A2U2BCF5"/>
<evidence type="ECO:0000313" key="3">
    <source>
        <dbReference type="EMBL" id="PWE00756.1"/>
    </source>
</evidence>
<name>A0A2U2BCF5_9BACT</name>
<feature type="transmembrane region" description="Helical" evidence="1">
    <location>
        <begin position="460"/>
        <end position="480"/>
    </location>
</feature>
<feature type="chain" id="PRO_5015649863" evidence="2">
    <location>
        <begin position="21"/>
        <end position="609"/>
    </location>
</feature>
<gene>
    <name evidence="3" type="ORF">DDZ16_03955</name>
</gene>
<reference evidence="3 4" key="1">
    <citation type="submission" date="2018-05" db="EMBL/GenBank/DDBJ databases">
        <title>Marinilabilia rubrum sp. nov., isolated from saltern sediment.</title>
        <authorList>
            <person name="Zhang R."/>
        </authorList>
    </citation>
    <scope>NUCLEOTIDE SEQUENCE [LARGE SCALE GENOMIC DNA]</scope>
    <source>
        <strain evidence="3 4">WTE16</strain>
    </source>
</reference>
<comment type="caution">
    <text evidence="3">The sequence shown here is derived from an EMBL/GenBank/DDBJ whole genome shotgun (WGS) entry which is preliminary data.</text>
</comment>
<protein>
    <submittedName>
        <fullName evidence="3">Protein BatD</fullName>
    </submittedName>
</protein>
<evidence type="ECO:0000256" key="2">
    <source>
        <dbReference type="SAM" id="SignalP"/>
    </source>
</evidence>
<keyword evidence="1" id="KW-0472">Membrane</keyword>
<keyword evidence="2" id="KW-0732">Signal</keyword>
<feature type="signal peptide" evidence="2">
    <location>
        <begin position="1"/>
        <end position="20"/>
    </location>
</feature>
<keyword evidence="1" id="KW-0812">Transmembrane</keyword>
<dbReference type="PANTHER" id="PTHR40940">
    <property type="entry name" value="PROTEIN BATD-RELATED"/>
    <property type="match status" value="1"/>
</dbReference>
<dbReference type="Proteomes" id="UP000244956">
    <property type="component" value="Unassembled WGS sequence"/>
</dbReference>
<keyword evidence="4" id="KW-1185">Reference proteome</keyword>
<evidence type="ECO:0000313" key="4">
    <source>
        <dbReference type="Proteomes" id="UP000244956"/>
    </source>
</evidence>
<dbReference type="RefSeq" id="WP_109263127.1">
    <property type="nucleotide sequence ID" value="NZ_QEWP01000002.1"/>
</dbReference>
<evidence type="ECO:0000256" key="1">
    <source>
        <dbReference type="SAM" id="Phobius"/>
    </source>
</evidence>
<sequence length="609" mass="68275">MKSYLIYLFAILIFPVTTGAQDVEFKATGPNSVVQGDRFQLVYSVNQEGQDLRVPDLKDFQILMGPTTSQRSQMQIINGKVSREQEYSYTYILKANSTGSYTIPPATITVDGEKYKSNSITIEVIKATQQQERQSSAPSSNSNGAVDEDELFITMRANKTSVYQDQPVLLTTRIYTRVNLEGISDIQHPTFRNFIAEDLSGTENIEWSLENVNGKTYRVGTYNQKILFPQSNGKLKIEPTSIEFLVRIRQTRQSNNIFDNFFDTHRTIRKTVTSDGVTINVKPLPSPRPADFSGFVGKLTMDVSASKKNVNVNDGITLKTVISGTGNLKVAGEPTMNIPPDFDVFDPNTSSNLSATSSGQKGSKTYEQLIIPRHSGTFTIPPIEYVYFDPSMGQYKTLKSQPITIEVEQNGEEVATSESTTTGPAVRNRESVQFVGKDIRYIKTGEAKLKPANSFFFGSWKFALGYIIPFLLFIIISVIYRKKIKENANIQLKKTKQANKVARKRLKKAAHHLKAGNNEAFYEELSKGLWGYISDKLVIPFSDLNRDNVRQELESNGAQTENTEKLLEIIDTCEYARYAPAGEESKREELYQSAIGVISKLESNLKKAK</sequence>
<dbReference type="InterPro" id="IPR025738">
    <property type="entry name" value="BatD"/>
</dbReference>
<dbReference type="OrthoDB" id="2079210at2"/>
<keyword evidence="1" id="KW-1133">Transmembrane helix</keyword>
<organism evidence="3 4">
    <name type="scientific">Marinilabilia rubra</name>
    <dbReference type="NCBI Taxonomy" id="2162893"/>
    <lineage>
        <taxon>Bacteria</taxon>
        <taxon>Pseudomonadati</taxon>
        <taxon>Bacteroidota</taxon>
        <taxon>Bacteroidia</taxon>
        <taxon>Marinilabiliales</taxon>
        <taxon>Marinilabiliaceae</taxon>
        <taxon>Marinilabilia</taxon>
    </lineage>
</organism>
<dbReference type="PANTHER" id="PTHR40940:SF2">
    <property type="entry name" value="BATD"/>
    <property type="match status" value="1"/>
</dbReference>
<dbReference type="EMBL" id="QEWP01000002">
    <property type="protein sequence ID" value="PWE00756.1"/>
    <property type="molecule type" value="Genomic_DNA"/>
</dbReference>